<reference evidence="1" key="1">
    <citation type="journal article" date="2014" name="Int. J. Syst. Evol. Microbiol.">
        <title>Complete genome sequence of Corynebacterium casei LMG S-19264T (=DSM 44701T), isolated from a smear-ripened cheese.</title>
        <authorList>
            <consortium name="US DOE Joint Genome Institute (JGI-PGF)"/>
            <person name="Walter F."/>
            <person name="Albersmeier A."/>
            <person name="Kalinowski J."/>
            <person name="Ruckert C."/>
        </authorList>
    </citation>
    <scope>NUCLEOTIDE SEQUENCE</scope>
    <source>
        <strain evidence="1">CGMCC 4.7312</strain>
    </source>
</reference>
<sequence>MPALATVTGQPASSRRAVYSAIGERHRLAWQTNSTAVAMWDPFDDVVAAGAAIRDDRRRPFREGLPASYAGVVPVLPGAAPNRAAGTGVRGCGSAF</sequence>
<comment type="caution">
    <text evidence="1">The sequence shown here is derived from an EMBL/GenBank/DDBJ whole genome shotgun (WGS) entry which is preliminary data.</text>
</comment>
<dbReference type="EMBL" id="BMNB01000010">
    <property type="protein sequence ID" value="GGM39888.1"/>
    <property type="molecule type" value="Genomic_DNA"/>
</dbReference>
<gene>
    <name evidence="1" type="ORF">GCM10011608_25830</name>
</gene>
<proteinExistence type="predicted"/>
<keyword evidence="2" id="KW-1185">Reference proteome</keyword>
<dbReference type="Proteomes" id="UP000608890">
    <property type="component" value="Unassembled WGS sequence"/>
</dbReference>
<organism evidence="1 2">
    <name type="scientific">Micromonospora sonchi</name>
    <dbReference type="NCBI Taxonomy" id="1763543"/>
    <lineage>
        <taxon>Bacteria</taxon>
        <taxon>Bacillati</taxon>
        <taxon>Actinomycetota</taxon>
        <taxon>Actinomycetes</taxon>
        <taxon>Micromonosporales</taxon>
        <taxon>Micromonosporaceae</taxon>
        <taxon>Micromonospora</taxon>
    </lineage>
</organism>
<protein>
    <submittedName>
        <fullName evidence="1">Uncharacterized protein</fullName>
    </submittedName>
</protein>
<accession>A0A917TVF5</accession>
<dbReference type="AlphaFoldDB" id="A0A917TVF5"/>
<name>A0A917TVF5_9ACTN</name>
<evidence type="ECO:0000313" key="1">
    <source>
        <dbReference type="EMBL" id="GGM39888.1"/>
    </source>
</evidence>
<reference evidence="1" key="2">
    <citation type="submission" date="2020-09" db="EMBL/GenBank/DDBJ databases">
        <authorList>
            <person name="Sun Q."/>
            <person name="Zhou Y."/>
        </authorList>
    </citation>
    <scope>NUCLEOTIDE SEQUENCE</scope>
    <source>
        <strain evidence="1">CGMCC 4.7312</strain>
    </source>
</reference>
<evidence type="ECO:0000313" key="2">
    <source>
        <dbReference type="Proteomes" id="UP000608890"/>
    </source>
</evidence>